<evidence type="ECO:0000256" key="7">
    <source>
        <dbReference type="PROSITE-ProRule" id="PRU00182"/>
    </source>
</evidence>
<keyword evidence="3 7" id="KW-0694">RNA-binding</keyword>
<accession>A0A418Y3D3</accession>
<evidence type="ECO:0000256" key="8">
    <source>
        <dbReference type="RuleBase" id="RU003887"/>
    </source>
</evidence>
<evidence type="ECO:0000256" key="1">
    <source>
        <dbReference type="ARBA" id="ARBA00008348"/>
    </source>
</evidence>
<name>A0A418Y3D3_9GAMM</name>
<comment type="catalytic activity">
    <reaction evidence="5">
        <text>uridine(2605) in 23S rRNA = pseudouridine(2605) in 23S rRNA</text>
        <dbReference type="Rhea" id="RHEA:42520"/>
        <dbReference type="Rhea" id="RHEA-COMP:10095"/>
        <dbReference type="Rhea" id="RHEA-COMP:10096"/>
        <dbReference type="ChEBI" id="CHEBI:65314"/>
        <dbReference type="ChEBI" id="CHEBI:65315"/>
        <dbReference type="EC" id="5.4.99.22"/>
    </reaction>
</comment>
<keyword evidence="2" id="KW-0698">rRNA processing</keyword>
<dbReference type="InterPro" id="IPR036986">
    <property type="entry name" value="S4_RNA-bd_sf"/>
</dbReference>
<dbReference type="PANTHER" id="PTHR47683:SF3">
    <property type="entry name" value="RIBOSOMAL LARGE SUBUNIT PSEUDOURIDINE SYNTHASE B"/>
    <property type="match status" value="1"/>
</dbReference>
<protein>
    <recommendedName>
        <fullName evidence="8">Pseudouridine synthase</fullName>
        <ecNumber evidence="8">5.4.99.-</ecNumber>
    </recommendedName>
</protein>
<dbReference type="GO" id="GO:0160139">
    <property type="term" value="F:23S rRNA pseudouridine(2605) synthase activity"/>
    <property type="evidence" value="ECO:0007669"/>
    <property type="project" value="UniProtKB-EC"/>
</dbReference>
<comment type="similarity">
    <text evidence="1 8">Belongs to the pseudouridine synthase RsuA family.</text>
</comment>
<dbReference type="InterPro" id="IPR000748">
    <property type="entry name" value="PsdUridine_synth_RsuA/RluB/E/F"/>
</dbReference>
<dbReference type="SUPFAM" id="SSF55174">
    <property type="entry name" value="Alpha-L RNA-binding motif"/>
    <property type="match status" value="1"/>
</dbReference>
<dbReference type="Pfam" id="PF01479">
    <property type="entry name" value="S4"/>
    <property type="match status" value="1"/>
</dbReference>
<comment type="caution">
    <text evidence="11">The sequence shown here is derived from an EMBL/GenBank/DDBJ whole genome shotgun (WGS) entry which is preliminary data.</text>
</comment>
<feature type="region of interest" description="Disordered" evidence="9">
    <location>
        <begin position="259"/>
        <end position="282"/>
    </location>
</feature>
<dbReference type="PROSITE" id="PS01149">
    <property type="entry name" value="PSI_RSU"/>
    <property type="match status" value="1"/>
</dbReference>
<gene>
    <name evidence="11" type="ORF">D4A39_04160</name>
</gene>
<dbReference type="InterPro" id="IPR018496">
    <property type="entry name" value="PsdUridine_synth_RsuA/RluB_CS"/>
</dbReference>
<dbReference type="OrthoDB" id="9807213at2"/>
<reference evidence="11 12" key="1">
    <citation type="submission" date="2018-09" db="EMBL/GenBank/DDBJ databases">
        <title>Alcanivorax profundi sp. nov., isolated from 1000 m-depth seawater of the Mariana Trench.</title>
        <authorList>
            <person name="Liu J."/>
        </authorList>
    </citation>
    <scope>NUCLEOTIDE SEQUENCE [LARGE SCALE GENOMIC DNA]</scope>
    <source>
        <strain evidence="11 12">MTEO17</strain>
    </source>
</reference>
<dbReference type="EMBL" id="QYYA01000001">
    <property type="protein sequence ID" value="RJG20038.1"/>
    <property type="molecule type" value="Genomic_DNA"/>
</dbReference>
<dbReference type="InterPro" id="IPR002942">
    <property type="entry name" value="S4_RNA-bd"/>
</dbReference>
<sequence length="282" mass="32051">MTETEKLQKVLARAGLGSRRELETWIEAGRVSVNGNVATLGDRVGPEDTLRVDGRIIKVKAEEDIVQRVIMYHKPAGEVCSRNDPEGRATVFDNLPRLNGLRWVQVGRLDLNTTGLLLFTTDGELAHRLMHPSNGFVREYAVRVRGDLTAEKRQAMLDGVLLEDGVSKFESIDDAGGAEEGANHWYKVTLVGGKYREVRRLFQSQDLEVARLMRVRFGDLRLPPQLRQGRWMDLDEAQIKSLIDKVELKGKKYTGLYGRARLRHQRNGNQPPRKGRRGPYRR</sequence>
<dbReference type="Gene3D" id="3.30.70.580">
    <property type="entry name" value="Pseudouridine synthase I, catalytic domain, N-terminal subdomain"/>
    <property type="match status" value="1"/>
</dbReference>
<dbReference type="PANTHER" id="PTHR47683">
    <property type="entry name" value="PSEUDOURIDINE SYNTHASE FAMILY PROTEIN-RELATED"/>
    <property type="match status" value="1"/>
</dbReference>
<dbReference type="InterPro" id="IPR042092">
    <property type="entry name" value="PsdUridine_s_RsuA/RluB/E/F_cat"/>
</dbReference>
<keyword evidence="4 8" id="KW-0413">Isomerase</keyword>
<dbReference type="InterPro" id="IPR006145">
    <property type="entry name" value="PsdUridine_synth_RsuA/RluA"/>
</dbReference>
<feature type="domain" description="RNA-binding S4" evidence="10">
    <location>
        <begin position="5"/>
        <end position="62"/>
    </location>
</feature>
<evidence type="ECO:0000256" key="3">
    <source>
        <dbReference type="ARBA" id="ARBA00022884"/>
    </source>
</evidence>
<evidence type="ECO:0000256" key="6">
    <source>
        <dbReference type="ARBA" id="ARBA00037383"/>
    </source>
</evidence>
<dbReference type="SUPFAM" id="SSF55120">
    <property type="entry name" value="Pseudouridine synthase"/>
    <property type="match status" value="1"/>
</dbReference>
<proteinExistence type="inferred from homology"/>
<dbReference type="InterPro" id="IPR020094">
    <property type="entry name" value="TruA/RsuA/RluB/E/F_N"/>
</dbReference>
<dbReference type="NCBIfam" id="NF007976">
    <property type="entry name" value="PRK10700.1"/>
    <property type="match status" value="1"/>
</dbReference>
<dbReference type="GO" id="GO:0000455">
    <property type="term" value="P:enzyme-directed rRNA pseudouridine synthesis"/>
    <property type="evidence" value="ECO:0007669"/>
    <property type="project" value="UniProtKB-ARBA"/>
</dbReference>
<dbReference type="InterPro" id="IPR020103">
    <property type="entry name" value="PsdUridine_synth_cat_dom_sf"/>
</dbReference>
<dbReference type="FunFam" id="3.30.70.580:FF:000009">
    <property type="entry name" value="Pseudouridine synthase"/>
    <property type="match status" value="1"/>
</dbReference>
<dbReference type="PROSITE" id="PS50889">
    <property type="entry name" value="S4"/>
    <property type="match status" value="1"/>
</dbReference>
<dbReference type="Gene3D" id="3.30.70.1560">
    <property type="entry name" value="Alpha-L RNA-binding motif"/>
    <property type="match status" value="1"/>
</dbReference>
<dbReference type="GO" id="GO:0003723">
    <property type="term" value="F:RNA binding"/>
    <property type="evidence" value="ECO:0007669"/>
    <property type="project" value="UniProtKB-KW"/>
</dbReference>
<evidence type="ECO:0000313" key="12">
    <source>
        <dbReference type="Proteomes" id="UP000283734"/>
    </source>
</evidence>
<evidence type="ECO:0000256" key="2">
    <source>
        <dbReference type="ARBA" id="ARBA00022552"/>
    </source>
</evidence>
<organism evidence="11 12">
    <name type="scientific">Alcanivorax profundi</name>
    <dbReference type="NCBI Taxonomy" id="2338368"/>
    <lineage>
        <taxon>Bacteria</taxon>
        <taxon>Pseudomonadati</taxon>
        <taxon>Pseudomonadota</taxon>
        <taxon>Gammaproteobacteria</taxon>
        <taxon>Oceanospirillales</taxon>
        <taxon>Alcanivoracaceae</taxon>
        <taxon>Alcanivorax</taxon>
    </lineage>
</organism>
<dbReference type="RefSeq" id="WP_022985106.1">
    <property type="nucleotide sequence ID" value="NZ_QYYA01000001.1"/>
</dbReference>
<dbReference type="InterPro" id="IPR050343">
    <property type="entry name" value="RsuA_PseudoU_synthase"/>
</dbReference>
<dbReference type="CDD" id="cd00165">
    <property type="entry name" value="S4"/>
    <property type="match status" value="1"/>
</dbReference>
<evidence type="ECO:0000256" key="5">
    <source>
        <dbReference type="ARBA" id="ARBA00036944"/>
    </source>
</evidence>
<evidence type="ECO:0000259" key="10">
    <source>
        <dbReference type="SMART" id="SM00363"/>
    </source>
</evidence>
<dbReference type="Proteomes" id="UP000283734">
    <property type="component" value="Unassembled WGS sequence"/>
</dbReference>
<keyword evidence="12" id="KW-1185">Reference proteome</keyword>
<evidence type="ECO:0000313" key="11">
    <source>
        <dbReference type="EMBL" id="RJG20038.1"/>
    </source>
</evidence>
<evidence type="ECO:0000256" key="4">
    <source>
        <dbReference type="ARBA" id="ARBA00023235"/>
    </source>
</evidence>
<dbReference type="Gene3D" id="3.10.290.10">
    <property type="entry name" value="RNA-binding S4 domain"/>
    <property type="match status" value="1"/>
</dbReference>
<dbReference type="AlphaFoldDB" id="A0A418Y3D3"/>
<dbReference type="NCBIfam" id="TIGR00093">
    <property type="entry name" value="pseudouridine synthase"/>
    <property type="match status" value="1"/>
</dbReference>
<dbReference type="FunFam" id="3.10.290.10:FF:000003">
    <property type="entry name" value="Pseudouridine synthase"/>
    <property type="match status" value="1"/>
</dbReference>
<dbReference type="EC" id="5.4.99.-" evidence="8"/>
<dbReference type="SMART" id="SM00363">
    <property type="entry name" value="S4"/>
    <property type="match status" value="1"/>
</dbReference>
<evidence type="ECO:0000256" key="9">
    <source>
        <dbReference type="SAM" id="MobiDB-lite"/>
    </source>
</evidence>
<dbReference type="Pfam" id="PF00849">
    <property type="entry name" value="PseudoU_synth_2"/>
    <property type="match status" value="1"/>
</dbReference>
<feature type="compositionally biased region" description="Basic residues" evidence="9">
    <location>
        <begin position="273"/>
        <end position="282"/>
    </location>
</feature>
<comment type="function">
    <text evidence="6">Responsible for synthesis of pseudouridine from uracil-2605 in 23S ribosomal RNA.</text>
</comment>